<dbReference type="GO" id="GO:0004527">
    <property type="term" value="F:exonuclease activity"/>
    <property type="evidence" value="ECO:0007669"/>
    <property type="project" value="UniProtKB-KW"/>
</dbReference>
<feature type="chain" id="PRO_5016255576" evidence="1">
    <location>
        <begin position="20"/>
        <end position="340"/>
    </location>
</feature>
<sequence length="340" mass="35303">MRAPMLRVACAALALGVAACDGDGALDAGAAQTHGDFVAMTFNTGIPDCSRAPGAAYDCDDARVAGEWYGTGLSFKVLVAEVQAYIAGVQPDIVAFQEIFHSEACAQIPPAFHPGFVCEDWQPGDPSVVQRVLGPGYQIACNLEKPDKCLAVKEAFGRWRGCTGALCLDHLAGARVADCGGGSRVGRGVIMLAGGGELTVVHVHGTSGITRADQACRSQQFEQVFADLGDGSGAPAANGARNLVIGDLNVDPARMFWDASAATWNRHVGDGLAFGLLTDAGPGAEPTYARLFNIDHLVSDRLEGDCVAGTATAIRAFDHLPIVCHLRLPTQIGAASRGAS</sequence>
<gene>
    <name evidence="2" type="ORF">C8D93_11377</name>
</gene>
<dbReference type="EMBL" id="QICN01000013">
    <property type="protein sequence ID" value="PXV64283.1"/>
    <property type="molecule type" value="Genomic_DNA"/>
</dbReference>
<dbReference type="RefSeq" id="WP_110266737.1">
    <property type="nucleotide sequence ID" value="NZ_CAWNXA010000013.1"/>
</dbReference>
<keyword evidence="2" id="KW-0540">Nuclease</keyword>
<evidence type="ECO:0000313" key="3">
    <source>
        <dbReference type="Proteomes" id="UP000248330"/>
    </source>
</evidence>
<dbReference type="SUPFAM" id="SSF56219">
    <property type="entry name" value="DNase I-like"/>
    <property type="match status" value="1"/>
</dbReference>
<name>A0A318EAQ0_9GAMM</name>
<accession>A0A318EAQ0</accession>
<feature type="signal peptide" evidence="1">
    <location>
        <begin position="1"/>
        <end position="19"/>
    </location>
</feature>
<evidence type="ECO:0000313" key="2">
    <source>
        <dbReference type="EMBL" id="PXV64283.1"/>
    </source>
</evidence>
<keyword evidence="3" id="KW-1185">Reference proteome</keyword>
<protein>
    <submittedName>
        <fullName evidence="2">Endonuclease/exonuclease/phosphatase family metal-dependent hydrolase</fullName>
    </submittedName>
</protein>
<reference evidence="2 3" key="1">
    <citation type="submission" date="2018-04" db="EMBL/GenBank/DDBJ databases">
        <title>Genomic Encyclopedia of Type Strains, Phase IV (KMG-IV): sequencing the most valuable type-strain genomes for metagenomic binning, comparative biology and taxonomic classification.</title>
        <authorList>
            <person name="Goeker M."/>
        </authorList>
    </citation>
    <scope>NUCLEOTIDE SEQUENCE [LARGE SCALE GENOMIC DNA]</scope>
    <source>
        <strain evidence="2 3">DSM 104150</strain>
    </source>
</reference>
<keyword evidence="2" id="KW-0378">Hydrolase</keyword>
<keyword evidence="1" id="KW-0732">Signal</keyword>
<dbReference type="Proteomes" id="UP000248330">
    <property type="component" value="Unassembled WGS sequence"/>
</dbReference>
<dbReference type="PROSITE" id="PS51257">
    <property type="entry name" value="PROKAR_LIPOPROTEIN"/>
    <property type="match status" value="1"/>
</dbReference>
<dbReference type="Gene3D" id="3.60.10.10">
    <property type="entry name" value="Endonuclease/exonuclease/phosphatase"/>
    <property type="match status" value="1"/>
</dbReference>
<dbReference type="GO" id="GO:0004519">
    <property type="term" value="F:endonuclease activity"/>
    <property type="evidence" value="ECO:0007669"/>
    <property type="project" value="UniProtKB-KW"/>
</dbReference>
<evidence type="ECO:0000256" key="1">
    <source>
        <dbReference type="SAM" id="SignalP"/>
    </source>
</evidence>
<organism evidence="2 3">
    <name type="scientific">Sinimarinibacterium flocculans</name>
    <dbReference type="NCBI Taxonomy" id="985250"/>
    <lineage>
        <taxon>Bacteria</taxon>
        <taxon>Pseudomonadati</taxon>
        <taxon>Pseudomonadota</taxon>
        <taxon>Gammaproteobacteria</taxon>
        <taxon>Nevskiales</taxon>
        <taxon>Nevskiaceae</taxon>
        <taxon>Sinimarinibacterium</taxon>
    </lineage>
</organism>
<keyword evidence="2" id="KW-0255">Endonuclease</keyword>
<dbReference type="AlphaFoldDB" id="A0A318EAQ0"/>
<keyword evidence="2" id="KW-0269">Exonuclease</keyword>
<dbReference type="InterPro" id="IPR036691">
    <property type="entry name" value="Endo/exonu/phosph_ase_sf"/>
</dbReference>
<comment type="caution">
    <text evidence="2">The sequence shown here is derived from an EMBL/GenBank/DDBJ whole genome shotgun (WGS) entry which is preliminary data.</text>
</comment>
<proteinExistence type="predicted"/>